<protein>
    <recommendedName>
        <fullName evidence="10">Disease resistance RPP13-like protein 4</fullName>
    </recommendedName>
</protein>
<gene>
    <name evidence="9" type="ORF">Din_007368</name>
</gene>
<proteinExistence type="inferred from homology"/>
<dbReference type="Pfam" id="PF23598">
    <property type="entry name" value="LRR_14"/>
    <property type="match status" value="1"/>
</dbReference>
<dbReference type="Gene3D" id="3.80.10.10">
    <property type="entry name" value="Ribonuclease Inhibitor"/>
    <property type="match status" value="1"/>
</dbReference>
<dbReference type="AlphaFoldDB" id="A0A5B6Z182"/>
<dbReference type="PANTHER" id="PTHR23155">
    <property type="entry name" value="DISEASE RESISTANCE PROTEIN RP"/>
    <property type="match status" value="1"/>
</dbReference>
<evidence type="ECO:0000256" key="2">
    <source>
        <dbReference type="ARBA" id="ARBA00022614"/>
    </source>
</evidence>
<dbReference type="InterPro" id="IPR044974">
    <property type="entry name" value="Disease_R_plants"/>
</dbReference>
<sequence>MPTIQRKPADTIPVLLERVSDVITRATTGQPNQAQADPNERLVTLFRNLEEELKGMEDWFPKFKRCEEVLMSEFNFLRQDIHDDVFDNLTHHKDKIDDKLKSISGRLGQIHSIISRIQLPEVDEIPAQSQKGARSEDQCRKVSNDWLSFSVEANILVSPAMANLQLSYDVLDIKLKLCLLCFSVFPEKAVIKKRPLIYWWIAEGLVNRSKEKTAQEVGEGIFKELIEKGLIVPYYKNKKSPIVDFCTMHPWIRRMLISVAAGAEFFDFNDKGEIVDVYSKSRRACLVSGNQGFSDNNNNNNNNNTSSKEDELVTMFNVNAQYLSFKAELFLKLKKLVILQLGRWQNSARHHIEVENEEFLKDLWAQKHLKYLSLQGISRITALPSSIAQCINLEILDLRACHNLERLPSDISSLRKLTHLDVSECYLLESMPKGLEKLSSLQVLKGFVIGHPGKNPCKLGDVAYFKKLRKLSMHIASEASVAEGELQKLKEIENLSILTMSWGEVTLPGEKLSSNVGGGGGASSSSRKEDVQLTLTMKRLSFPPNLEKLDLRCFPHRMLPEQLRPSNLEKLKQLYIRGGPLESLVFSEQNNKKWEVEILLLKYLNNLKIGGSKLQEDFPHLIYFEKVRCNYEKNVEWNKEADEGWDALTSQLLNK</sequence>
<dbReference type="InterPro" id="IPR058922">
    <property type="entry name" value="WHD_DRP"/>
</dbReference>
<keyword evidence="5" id="KW-0611">Plant defense</keyword>
<accession>A0A5B6Z182</accession>
<evidence type="ECO:0000256" key="6">
    <source>
        <dbReference type="ARBA" id="ARBA00022840"/>
    </source>
</evidence>
<evidence type="ECO:0000259" key="7">
    <source>
        <dbReference type="Pfam" id="PF23559"/>
    </source>
</evidence>
<dbReference type="Gene3D" id="1.10.10.10">
    <property type="entry name" value="Winged helix-like DNA-binding domain superfamily/Winged helix DNA-binding domain"/>
    <property type="match status" value="1"/>
</dbReference>
<dbReference type="GO" id="GO:0098542">
    <property type="term" value="P:defense response to other organism"/>
    <property type="evidence" value="ECO:0007669"/>
    <property type="project" value="TreeGrafter"/>
</dbReference>
<feature type="domain" description="Disease resistance R13L4/SHOC-2-like LRR" evidence="8">
    <location>
        <begin position="353"/>
        <end position="576"/>
    </location>
</feature>
<keyword evidence="6" id="KW-0067">ATP-binding</keyword>
<keyword evidence="3" id="KW-0677">Repeat</keyword>
<organism evidence="9">
    <name type="scientific">Davidia involucrata</name>
    <name type="common">Dove tree</name>
    <dbReference type="NCBI Taxonomy" id="16924"/>
    <lineage>
        <taxon>Eukaryota</taxon>
        <taxon>Viridiplantae</taxon>
        <taxon>Streptophyta</taxon>
        <taxon>Embryophyta</taxon>
        <taxon>Tracheophyta</taxon>
        <taxon>Spermatophyta</taxon>
        <taxon>Magnoliopsida</taxon>
        <taxon>eudicotyledons</taxon>
        <taxon>Gunneridae</taxon>
        <taxon>Pentapetalae</taxon>
        <taxon>asterids</taxon>
        <taxon>Cornales</taxon>
        <taxon>Nyssaceae</taxon>
        <taxon>Davidia</taxon>
    </lineage>
</organism>
<keyword evidence="4" id="KW-0547">Nucleotide-binding</keyword>
<feature type="domain" description="Disease resistance protein winged helix" evidence="7">
    <location>
        <begin position="184"/>
        <end position="253"/>
    </location>
</feature>
<reference evidence="9" key="1">
    <citation type="submission" date="2019-08" db="EMBL/GenBank/DDBJ databases">
        <title>Reference gene set and small RNA set construction with multiple tissues from Davidia involucrata Baill.</title>
        <authorList>
            <person name="Yang H."/>
            <person name="Zhou C."/>
            <person name="Li G."/>
            <person name="Wang J."/>
            <person name="Gao P."/>
            <person name="Wang M."/>
            <person name="Wang R."/>
            <person name="Zhao Y."/>
        </authorList>
    </citation>
    <scope>NUCLEOTIDE SEQUENCE</scope>
    <source>
        <tissue evidence="9">Mixed with DoveR01_LX</tissue>
    </source>
</reference>
<comment type="similarity">
    <text evidence="1">Belongs to the disease resistance NB-LRR family.</text>
</comment>
<evidence type="ECO:0008006" key="10">
    <source>
        <dbReference type="Google" id="ProtNLM"/>
    </source>
</evidence>
<dbReference type="EMBL" id="GHES01007368">
    <property type="protein sequence ID" value="MPA37927.1"/>
    <property type="molecule type" value="Transcribed_RNA"/>
</dbReference>
<evidence type="ECO:0000259" key="8">
    <source>
        <dbReference type="Pfam" id="PF23598"/>
    </source>
</evidence>
<dbReference type="InterPro" id="IPR055414">
    <property type="entry name" value="LRR_R13L4/SHOC2-like"/>
</dbReference>
<evidence type="ECO:0000313" key="9">
    <source>
        <dbReference type="EMBL" id="MPA37927.1"/>
    </source>
</evidence>
<dbReference type="FunFam" id="1.10.10.10:FF:000322">
    <property type="entry name" value="Probable disease resistance protein At1g63360"/>
    <property type="match status" value="1"/>
</dbReference>
<dbReference type="PANTHER" id="PTHR23155:SF1076">
    <property type="entry name" value="LEUCINE-RICH REPEAT (LRR) FAMILY PROTEIN-RELATED"/>
    <property type="match status" value="1"/>
</dbReference>
<dbReference type="InterPro" id="IPR036388">
    <property type="entry name" value="WH-like_DNA-bd_sf"/>
</dbReference>
<evidence type="ECO:0000256" key="5">
    <source>
        <dbReference type="ARBA" id="ARBA00022821"/>
    </source>
</evidence>
<dbReference type="InterPro" id="IPR032675">
    <property type="entry name" value="LRR_dom_sf"/>
</dbReference>
<dbReference type="Pfam" id="PF23559">
    <property type="entry name" value="WHD_DRP"/>
    <property type="match status" value="1"/>
</dbReference>
<dbReference type="GO" id="GO:0005524">
    <property type="term" value="F:ATP binding"/>
    <property type="evidence" value="ECO:0007669"/>
    <property type="project" value="UniProtKB-KW"/>
</dbReference>
<keyword evidence="2" id="KW-0433">Leucine-rich repeat</keyword>
<dbReference type="SUPFAM" id="SSF52058">
    <property type="entry name" value="L domain-like"/>
    <property type="match status" value="1"/>
</dbReference>
<evidence type="ECO:0000256" key="1">
    <source>
        <dbReference type="ARBA" id="ARBA00008894"/>
    </source>
</evidence>
<evidence type="ECO:0000256" key="4">
    <source>
        <dbReference type="ARBA" id="ARBA00022741"/>
    </source>
</evidence>
<evidence type="ECO:0000256" key="3">
    <source>
        <dbReference type="ARBA" id="ARBA00022737"/>
    </source>
</evidence>
<name>A0A5B6Z182_DAVIN</name>